<protein>
    <submittedName>
        <fullName evidence="1">Uncharacterized protein</fullName>
    </submittedName>
</protein>
<dbReference type="Proteomes" id="UP001519460">
    <property type="component" value="Unassembled WGS sequence"/>
</dbReference>
<reference evidence="1 2" key="1">
    <citation type="journal article" date="2023" name="Sci. Data">
        <title>Genome assembly of the Korean intertidal mud-creeper Batillaria attramentaria.</title>
        <authorList>
            <person name="Patra A.K."/>
            <person name="Ho P.T."/>
            <person name="Jun S."/>
            <person name="Lee S.J."/>
            <person name="Kim Y."/>
            <person name="Won Y.J."/>
        </authorList>
    </citation>
    <scope>NUCLEOTIDE SEQUENCE [LARGE SCALE GENOMIC DNA]</scope>
    <source>
        <strain evidence="1">Wonlab-2016</strain>
    </source>
</reference>
<proteinExistence type="predicted"/>
<evidence type="ECO:0000313" key="1">
    <source>
        <dbReference type="EMBL" id="KAK7501420.1"/>
    </source>
</evidence>
<evidence type="ECO:0000313" key="2">
    <source>
        <dbReference type="Proteomes" id="UP001519460"/>
    </source>
</evidence>
<accession>A0ABD0LQC6</accession>
<dbReference type="EMBL" id="JACVVK020000031">
    <property type="protein sequence ID" value="KAK7501420.1"/>
    <property type="molecule type" value="Genomic_DNA"/>
</dbReference>
<dbReference type="AlphaFoldDB" id="A0ABD0LQC6"/>
<organism evidence="1 2">
    <name type="scientific">Batillaria attramentaria</name>
    <dbReference type="NCBI Taxonomy" id="370345"/>
    <lineage>
        <taxon>Eukaryota</taxon>
        <taxon>Metazoa</taxon>
        <taxon>Spiralia</taxon>
        <taxon>Lophotrochozoa</taxon>
        <taxon>Mollusca</taxon>
        <taxon>Gastropoda</taxon>
        <taxon>Caenogastropoda</taxon>
        <taxon>Sorbeoconcha</taxon>
        <taxon>Cerithioidea</taxon>
        <taxon>Batillariidae</taxon>
        <taxon>Batillaria</taxon>
    </lineage>
</organism>
<gene>
    <name evidence="1" type="ORF">BaRGS_00007224</name>
</gene>
<comment type="caution">
    <text evidence="1">The sequence shown here is derived from an EMBL/GenBank/DDBJ whole genome shotgun (WGS) entry which is preliminary data.</text>
</comment>
<keyword evidence="2" id="KW-1185">Reference proteome</keyword>
<sequence>MRFDKWRFHAGQIWFHPHEYNIHSCFAETTQETRSPDHDLSTSKGSAGQVFTPCSIQVSLAHIGVLSYRTVMNLVIVVNTPGKRNTPGFLSVITVYHHLLLAKNLQSLNTVTGGPKPVLHRIPHVDLTAERVLNVFRTNTHSQRTPARGLAPD</sequence>
<name>A0ABD0LQC6_9CAEN</name>